<dbReference type="Pfam" id="PF04324">
    <property type="entry name" value="Fer2_BFD"/>
    <property type="match status" value="1"/>
</dbReference>
<proteinExistence type="predicted"/>
<protein>
    <recommendedName>
        <fullName evidence="1">BFD-like [2Fe-2S]-binding domain-containing protein</fullName>
    </recommendedName>
</protein>
<dbReference type="OrthoDB" id="7428628at2"/>
<evidence type="ECO:0000259" key="1">
    <source>
        <dbReference type="Pfam" id="PF04324"/>
    </source>
</evidence>
<organism evidence="2 3">
    <name type="scientific">Zavarzinia aquatilis</name>
    <dbReference type="NCBI Taxonomy" id="2211142"/>
    <lineage>
        <taxon>Bacteria</taxon>
        <taxon>Pseudomonadati</taxon>
        <taxon>Pseudomonadota</taxon>
        <taxon>Alphaproteobacteria</taxon>
        <taxon>Rhodospirillales</taxon>
        <taxon>Zavarziniaceae</taxon>
        <taxon>Zavarzinia</taxon>
    </lineage>
</organism>
<dbReference type="InterPro" id="IPR007419">
    <property type="entry name" value="BFD-like_2Fe2S-bd_dom"/>
</dbReference>
<feature type="domain" description="BFD-like [2Fe-2S]-binding" evidence="1">
    <location>
        <begin position="2"/>
        <end position="49"/>
    </location>
</feature>
<gene>
    <name evidence="2" type="ORF">DKG74_15810</name>
</gene>
<accession>A0A317E0I0</accession>
<dbReference type="AlphaFoldDB" id="A0A317E0I0"/>
<reference evidence="2 3" key="1">
    <citation type="submission" date="2018-05" db="EMBL/GenBank/DDBJ databases">
        <title>Zavarzinia sp. HR-AS.</title>
        <authorList>
            <person name="Lee Y."/>
            <person name="Jeon C.O."/>
        </authorList>
    </citation>
    <scope>NUCLEOTIDE SEQUENCE [LARGE SCALE GENOMIC DNA]</scope>
    <source>
        <strain evidence="2 3">HR-AS</strain>
    </source>
</reference>
<dbReference type="EMBL" id="QGLE01000010">
    <property type="protein sequence ID" value="PWR20151.1"/>
    <property type="molecule type" value="Genomic_DNA"/>
</dbReference>
<evidence type="ECO:0000313" key="2">
    <source>
        <dbReference type="EMBL" id="PWR20151.1"/>
    </source>
</evidence>
<comment type="caution">
    <text evidence="2">The sequence shown here is derived from an EMBL/GenBank/DDBJ whole genome shotgun (WGS) entry which is preliminary data.</text>
</comment>
<dbReference type="RefSeq" id="WP_109907149.1">
    <property type="nucleotide sequence ID" value="NZ_QGLE01000010.1"/>
</dbReference>
<dbReference type="Proteomes" id="UP000245461">
    <property type="component" value="Unassembled WGS sequence"/>
</dbReference>
<dbReference type="Gene3D" id="1.10.10.1100">
    <property type="entry name" value="BFD-like [2Fe-2S]-binding domain"/>
    <property type="match status" value="1"/>
</dbReference>
<dbReference type="InterPro" id="IPR041854">
    <property type="entry name" value="BFD-like_2Fe2S-bd_dom_sf"/>
</dbReference>
<name>A0A317E0I0_9PROT</name>
<evidence type="ECO:0000313" key="3">
    <source>
        <dbReference type="Proteomes" id="UP000245461"/>
    </source>
</evidence>
<sequence length="79" mass="8431">MYVCNCNGLNRRAVDQAIADGARSPGAIFRELDCKAQCGKCVGEMRGLITACRHLDAKGPAPCHDHVHAAPAHYLLAAE</sequence>
<keyword evidence="3" id="KW-1185">Reference proteome</keyword>